<gene>
    <name evidence="1" type="ORF">MRATA1EN22A_LOCUS28427</name>
</gene>
<protein>
    <submittedName>
        <fullName evidence="1">Uncharacterized protein</fullName>
    </submittedName>
</protein>
<proteinExistence type="predicted"/>
<name>A0AC60A993_RANTA</name>
<organism evidence="1 2">
    <name type="scientific">Rangifer tarandus platyrhynchus</name>
    <name type="common">Svalbard reindeer</name>
    <dbReference type="NCBI Taxonomy" id="3082113"/>
    <lineage>
        <taxon>Eukaryota</taxon>
        <taxon>Metazoa</taxon>
        <taxon>Chordata</taxon>
        <taxon>Craniata</taxon>
        <taxon>Vertebrata</taxon>
        <taxon>Euteleostomi</taxon>
        <taxon>Mammalia</taxon>
        <taxon>Eutheria</taxon>
        <taxon>Laurasiatheria</taxon>
        <taxon>Artiodactyla</taxon>
        <taxon>Ruminantia</taxon>
        <taxon>Pecora</taxon>
        <taxon>Cervidae</taxon>
        <taxon>Odocoileinae</taxon>
        <taxon>Rangifer</taxon>
    </lineage>
</organism>
<dbReference type="EMBL" id="OX596093">
    <property type="protein sequence ID" value="CAN0572163.1"/>
    <property type="molecule type" value="Genomic_DNA"/>
</dbReference>
<evidence type="ECO:0000313" key="1">
    <source>
        <dbReference type="EMBL" id="CAN0572163.1"/>
    </source>
</evidence>
<accession>A0AC60A993</accession>
<reference evidence="1" key="2">
    <citation type="submission" date="2025-03" db="EMBL/GenBank/DDBJ databases">
        <authorList>
            <consortium name="ELIXIR-Norway"/>
            <consortium name="Elixir Norway"/>
        </authorList>
    </citation>
    <scope>NUCLEOTIDE SEQUENCE</scope>
</reference>
<sequence>MLSNGGVTTGSGVLGWFWNPEGARHNRPDAGAGRRHSNALLQSGCSESQKLVRKQCTDFSGKITVSPSADSPLQPRWTLRAALSELSRVVLFGPQLLLEGMLHACLCTTHSSWNVFIPLLSNCSPHSSSRGFLPPTPLSSCAPCSGTTSLPPLRWHNPPTPATQPAFPPAFPRRPHHVESLHDNILSPRPEVKELVWSRGPFTSESVQKGPALRQKTKHRELEQIRGANRLPAHRSRPRGRPCGLKPSCKAFPLEPHYFHEDGVRQWSVLTELHQRQQAPSPGRQAGPSFYRPQGCVDITHDDPVPAGPELSPLITPSGSAPQRGRQGGHTHTSFGVETKPSLPASSPPPSF</sequence>
<dbReference type="Proteomes" id="UP001162501">
    <property type="component" value="Chromosome 9"/>
</dbReference>
<evidence type="ECO:0000313" key="2">
    <source>
        <dbReference type="Proteomes" id="UP001162501"/>
    </source>
</evidence>
<reference evidence="1" key="1">
    <citation type="submission" date="2023-05" db="EMBL/GenBank/DDBJ databases">
        <authorList>
            <consortium name="ELIXIR-Norway"/>
        </authorList>
    </citation>
    <scope>NUCLEOTIDE SEQUENCE</scope>
</reference>